<keyword evidence="2" id="KW-1185">Reference proteome</keyword>
<dbReference type="RefSeq" id="WP_149113802.1">
    <property type="nucleotide sequence ID" value="NZ_CP042425.1"/>
</dbReference>
<dbReference type="AlphaFoldDB" id="A0A5C1AKH7"/>
<protein>
    <submittedName>
        <fullName evidence="1">Uncharacterized protein</fullName>
    </submittedName>
</protein>
<reference evidence="2" key="1">
    <citation type="submission" date="2019-08" db="EMBL/GenBank/DDBJ databases">
        <title>Limnoglobus roseus gen. nov., sp. nov., a novel freshwater planctomycete with a giant genome from the family Gemmataceae.</title>
        <authorList>
            <person name="Kulichevskaya I.S."/>
            <person name="Naumoff D.G."/>
            <person name="Miroshnikov K."/>
            <person name="Ivanova A."/>
            <person name="Philippov D.A."/>
            <person name="Hakobyan A."/>
            <person name="Rijpstra I.C."/>
            <person name="Sinninghe Damste J.S."/>
            <person name="Liesack W."/>
            <person name="Dedysh S.N."/>
        </authorList>
    </citation>
    <scope>NUCLEOTIDE SEQUENCE [LARGE SCALE GENOMIC DNA]</scope>
    <source>
        <strain evidence="2">PX52</strain>
    </source>
</reference>
<evidence type="ECO:0000313" key="2">
    <source>
        <dbReference type="Proteomes" id="UP000324974"/>
    </source>
</evidence>
<accession>A0A5C1AKH7</accession>
<dbReference type="KEGG" id="lrs:PX52LOC_06481"/>
<evidence type="ECO:0000313" key="1">
    <source>
        <dbReference type="EMBL" id="QEL19410.1"/>
    </source>
</evidence>
<proteinExistence type="predicted"/>
<name>A0A5C1AKH7_9BACT</name>
<organism evidence="1 2">
    <name type="scientific">Limnoglobus roseus</name>
    <dbReference type="NCBI Taxonomy" id="2598579"/>
    <lineage>
        <taxon>Bacteria</taxon>
        <taxon>Pseudomonadati</taxon>
        <taxon>Planctomycetota</taxon>
        <taxon>Planctomycetia</taxon>
        <taxon>Gemmatales</taxon>
        <taxon>Gemmataceae</taxon>
        <taxon>Limnoglobus</taxon>
    </lineage>
</organism>
<dbReference type="EMBL" id="CP042425">
    <property type="protein sequence ID" value="QEL19410.1"/>
    <property type="molecule type" value="Genomic_DNA"/>
</dbReference>
<dbReference type="OrthoDB" id="273946at2"/>
<gene>
    <name evidence="1" type="ORF">PX52LOC_06481</name>
</gene>
<sequence length="146" mass="16187">MPHPELEFFNSLTGKLEIELDTPAEPVANLLNLQASPDARIVRLELKAEVFDRETDESRPLTPAELDGVAFRGSSILLQSEDGEPVSHAAPNGSHFTVRELLRAVEETERQTRGGSEWLGGVDVHHVYFEGIHSDDGDVWEVDWGS</sequence>
<dbReference type="Proteomes" id="UP000324974">
    <property type="component" value="Chromosome"/>
</dbReference>